<evidence type="ECO:0000313" key="2">
    <source>
        <dbReference type="EMBL" id="PAK74691.1"/>
    </source>
</evidence>
<sequence>MKKSSAKRSALKGNIVYFVGIIIFWVLFKFLDPLGIETATKQSSAAFFDAIEAPFYGISSTETHKHVAVVTINDHTLEYFDESFPFNYKTHIIILQKILAAHPAAIYVDLRMMRERSGEELSSFAPVIQEAARLKIPLFFARGSAVEGQPDLPEPLRPHQAFSVIRNAENLYPLWIKDG</sequence>
<keyword evidence="1" id="KW-0812">Transmembrane</keyword>
<accession>A0A269XPK7</accession>
<keyword evidence="3" id="KW-1185">Reference proteome</keyword>
<dbReference type="RefSeq" id="WP_143221986.1">
    <property type="nucleotide sequence ID" value="NZ_NCXK01000083.1"/>
</dbReference>
<comment type="caution">
    <text evidence="2">The sequence shown here is derived from an EMBL/GenBank/DDBJ whole genome shotgun (WGS) entry which is preliminary data.</text>
</comment>
<proteinExistence type="predicted"/>
<feature type="transmembrane region" description="Helical" evidence="1">
    <location>
        <begin position="12"/>
        <end position="31"/>
    </location>
</feature>
<gene>
    <name evidence="2" type="ORF">B8X00_14065</name>
</gene>
<evidence type="ECO:0000313" key="3">
    <source>
        <dbReference type="Proteomes" id="UP000216151"/>
    </source>
</evidence>
<name>A0A269XPK7_9PROT</name>
<dbReference type="AlphaFoldDB" id="A0A269XPK7"/>
<keyword evidence="1" id="KW-0472">Membrane</keyword>
<reference evidence="2 3" key="1">
    <citation type="submission" date="2017-04" db="EMBL/GenBank/DDBJ databases">
        <title>Kefir bacterial isolates.</title>
        <authorList>
            <person name="Kim Y."/>
            <person name="Blasche S."/>
            <person name="Patil K.R."/>
        </authorList>
    </citation>
    <scope>NUCLEOTIDE SEQUENCE [LARGE SCALE GENOMIC DNA]</scope>
    <source>
        <strain evidence="2 3">KR</strain>
    </source>
</reference>
<evidence type="ECO:0000256" key="1">
    <source>
        <dbReference type="SAM" id="Phobius"/>
    </source>
</evidence>
<organism evidence="2 3">
    <name type="scientific">Acetobacter fabarum</name>
    <dbReference type="NCBI Taxonomy" id="483199"/>
    <lineage>
        <taxon>Bacteria</taxon>
        <taxon>Pseudomonadati</taxon>
        <taxon>Pseudomonadota</taxon>
        <taxon>Alphaproteobacteria</taxon>
        <taxon>Acetobacterales</taxon>
        <taxon>Acetobacteraceae</taxon>
        <taxon>Acetobacter</taxon>
    </lineage>
</organism>
<protein>
    <submittedName>
        <fullName evidence="2">Uncharacterized protein</fullName>
    </submittedName>
</protein>
<feature type="non-terminal residue" evidence="2">
    <location>
        <position position="179"/>
    </location>
</feature>
<keyword evidence="1" id="KW-1133">Transmembrane helix</keyword>
<dbReference type="EMBL" id="NCXK01000083">
    <property type="protein sequence ID" value="PAK74691.1"/>
    <property type="molecule type" value="Genomic_DNA"/>
</dbReference>
<dbReference type="OrthoDB" id="7348688at2"/>
<dbReference type="Proteomes" id="UP000216151">
    <property type="component" value="Unassembled WGS sequence"/>
</dbReference>